<dbReference type="InterPro" id="IPR011067">
    <property type="entry name" value="Plasmid_toxin/cell-grow_inhib"/>
</dbReference>
<dbReference type="GO" id="GO:0003677">
    <property type="term" value="F:DNA binding"/>
    <property type="evidence" value="ECO:0007669"/>
    <property type="project" value="InterPro"/>
</dbReference>
<evidence type="ECO:0000313" key="3">
    <source>
        <dbReference type="EMBL" id="MXP75403.1"/>
    </source>
</evidence>
<dbReference type="EMBL" id="WUQX01000001">
    <property type="protein sequence ID" value="MXP75403.1"/>
    <property type="molecule type" value="Genomic_DNA"/>
</dbReference>
<dbReference type="PANTHER" id="PTHR33988:SF2">
    <property type="entry name" value="ENDORIBONUCLEASE MAZF"/>
    <property type="match status" value="1"/>
</dbReference>
<organism evidence="3 4">
    <name type="scientific">Sporofaciens musculi</name>
    <dbReference type="NCBI Taxonomy" id="2681861"/>
    <lineage>
        <taxon>Bacteria</taxon>
        <taxon>Bacillati</taxon>
        <taxon>Bacillota</taxon>
        <taxon>Clostridia</taxon>
        <taxon>Lachnospirales</taxon>
        <taxon>Lachnospiraceae</taxon>
        <taxon>Sporofaciens</taxon>
    </lineage>
</organism>
<dbReference type="SUPFAM" id="SSF50118">
    <property type="entry name" value="Cell growth inhibitor/plasmid maintenance toxic component"/>
    <property type="match status" value="1"/>
</dbReference>
<dbReference type="GO" id="GO:0004521">
    <property type="term" value="F:RNA endonuclease activity"/>
    <property type="evidence" value="ECO:0007669"/>
    <property type="project" value="TreeGrafter"/>
</dbReference>
<evidence type="ECO:0000256" key="2">
    <source>
        <dbReference type="ARBA" id="ARBA00022649"/>
    </source>
</evidence>
<dbReference type="GO" id="GO:0016075">
    <property type="term" value="P:rRNA catabolic process"/>
    <property type="evidence" value="ECO:0007669"/>
    <property type="project" value="TreeGrafter"/>
</dbReference>
<dbReference type="Gene3D" id="2.30.30.110">
    <property type="match status" value="1"/>
</dbReference>
<dbReference type="Proteomes" id="UP000460412">
    <property type="component" value="Unassembled WGS sequence"/>
</dbReference>
<dbReference type="RefSeq" id="WP_159750661.1">
    <property type="nucleotide sequence ID" value="NZ_WUQX01000001.1"/>
</dbReference>
<dbReference type="InterPro" id="IPR003477">
    <property type="entry name" value="PemK-like"/>
</dbReference>
<keyword evidence="2" id="KW-1277">Toxin-antitoxin system</keyword>
<gene>
    <name evidence="3" type="ORF">GN277_08435</name>
</gene>
<reference evidence="3 4" key="1">
    <citation type="submission" date="2019-12" db="EMBL/GenBank/DDBJ databases">
        <title>Sporaefaciens musculi gen. nov., sp. nov., a novel bacterium isolated from the caecum of an obese mouse.</title>
        <authorList>
            <person name="Rasmussen T.S."/>
            <person name="Streidl T."/>
            <person name="Hitch T.C.A."/>
            <person name="Wortmann E."/>
            <person name="Deptula P."/>
            <person name="Hansen M."/>
            <person name="Nielsen D.S."/>
            <person name="Clavel T."/>
            <person name="Vogensen F.K."/>
        </authorList>
    </citation>
    <scope>NUCLEOTIDE SEQUENCE [LARGE SCALE GENOMIC DNA]</scope>
    <source>
        <strain evidence="3 4">WCA-9-b2</strain>
    </source>
</reference>
<sequence length="174" mass="19982">MEEREIRRGDIYRANLNPVVGSEQGGYRPVLVIQNNRGNKHSPTVVVAAITSRPKNKMPTHVPLKGIVGLEKDSVVLLEQLRTIDKKRLDAYVGVLDRQQMLKVEKALCSSTGMRKLDKPILMCLCPVCAKPFFESTEHFVQRKDKNQKLKETCMFCNVRQGYDYCIRKKYNNQ</sequence>
<protein>
    <submittedName>
        <fullName evidence="3">Type II toxin-antitoxin system PemK/MazF family toxin</fullName>
    </submittedName>
</protein>
<evidence type="ECO:0000256" key="1">
    <source>
        <dbReference type="ARBA" id="ARBA00007521"/>
    </source>
</evidence>
<dbReference type="GO" id="GO:0006402">
    <property type="term" value="P:mRNA catabolic process"/>
    <property type="evidence" value="ECO:0007669"/>
    <property type="project" value="TreeGrafter"/>
</dbReference>
<dbReference type="Pfam" id="PF02452">
    <property type="entry name" value="PemK_toxin"/>
    <property type="match status" value="1"/>
</dbReference>
<dbReference type="PANTHER" id="PTHR33988">
    <property type="entry name" value="ENDORIBONUCLEASE MAZF-RELATED"/>
    <property type="match status" value="1"/>
</dbReference>
<comment type="similarity">
    <text evidence="1">Belongs to the PemK/MazF family.</text>
</comment>
<comment type="caution">
    <text evidence="3">The sequence shown here is derived from an EMBL/GenBank/DDBJ whole genome shotgun (WGS) entry which is preliminary data.</text>
</comment>
<name>A0A7X3SIE9_9FIRM</name>
<proteinExistence type="inferred from homology"/>
<dbReference type="AlphaFoldDB" id="A0A7X3SIE9"/>
<evidence type="ECO:0000313" key="4">
    <source>
        <dbReference type="Proteomes" id="UP000460412"/>
    </source>
</evidence>
<accession>A0A7X3SIE9</accession>
<keyword evidence="4" id="KW-1185">Reference proteome</keyword>